<protein>
    <submittedName>
        <fullName evidence="1">DUF3135 domain-containing protein</fullName>
    </submittedName>
</protein>
<organism evidence="1 2">
    <name type="scientific">Ferrimonas sediminicola</name>
    <dbReference type="NCBI Taxonomy" id="2569538"/>
    <lineage>
        <taxon>Bacteria</taxon>
        <taxon>Pseudomonadati</taxon>
        <taxon>Pseudomonadota</taxon>
        <taxon>Gammaproteobacteria</taxon>
        <taxon>Alteromonadales</taxon>
        <taxon>Ferrimonadaceae</taxon>
        <taxon>Ferrimonas</taxon>
    </lineage>
</organism>
<reference evidence="1 2" key="1">
    <citation type="submission" date="2019-04" db="EMBL/GenBank/DDBJ databases">
        <authorList>
            <person name="Hwang J.C."/>
        </authorList>
    </citation>
    <scope>NUCLEOTIDE SEQUENCE [LARGE SCALE GENOMIC DNA]</scope>
    <source>
        <strain evidence="1 2">IMCC35001</strain>
    </source>
</reference>
<dbReference type="InterPro" id="IPR021482">
    <property type="entry name" value="DUF3135"/>
</dbReference>
<comment type="caution">
    <text evidence="1">The sequence shown here is derived from an EMBL/GenBank/DDBJ whole genome shotgun (WGS) entry which is preliminary data.</text>
</comment>
<dbReference type="Proteomes" id="UP000305674">
    <property type="component" value="Unassembled WGS sequence"/>
</dbReference>
<dbReference type="AlphaFoldDB" id="A0A4U1B836"/>
<sequence length="108" mass="12439">MTELPTFDQMMHLAKTDPKQLERIREHAIDATINQAKACNRGALRALQHRIDLTRSRASNPYQSMVEISRMMHDKLDLLNIALNRPDELSRGRVLTLTGPHRRRAVNT</sequence>
<proteinExistence type="predicted"/>
<dbReference type="RefSeq" id="WP_136854519.1">
    <property type="nucleotide sequence ID" value="NZ_SWCI01000018.1"/>
</dbReference>
<name>A0A4U1B836_9GAMM</name>
<dbReference type="OrthoDB" id="5593306at2"/>
<dbReference type="EMBL" id="SWCI01000018">
    <property type="protein sequence ID" value="TKB46786.1"/>
    <property type="molecule type" value="Genomic_DNA"/>
</dbReference>
<gene>
    <name evidence="1" type="ORF">FCL40_17175</name>
</gene>
<accession>A0A4U1B836</accession>
<dbReference type="Pfam" id="PF11333">
    <property type="entry name" value="DUF3135"/>
    <property type="match status" value="1"/>
</dbReference>
<evidence type="ECO:0000313" key="1">
    <source>
        <dbReference type="EMBL" id="TKB46786.1"/>
    </source>
</evidence>
<evidence type="ECO:0000313" key="2">
    <source>
        <dbReference type="Proteomes" id="UP000305674"/>
    </source>
</evidence>
<keyword evidence="2" id="KW-1185">Reference proteome</keyword>